<feature type="domain" description="YobI-like P-loop NTPase" evidence="2">
    <location>
        <begin position="2"/>
        <end position="346"/>
    </location>
</feature>
<evidence type="ECO:0000313" key="3">
    <source>
        <dbReference type="EMBL" id="ATI79954.1"/>
    </source>
</evidence>
<feature type="transmembrane region" description="Helical" evidence="1">
    <location>
        <begin position="83"/>
        <end position="102"/>
    </location>
</feature>
<dbReference type="SUPFAM" id="SSF52540">
    <property type="entry name" value="P-loop containing nucleoside triphosphate hydrolases"/>
    <property type="match status" value="2"/>
</dbReference>
<sequence length="1140" mass="128123">MNIALTGPYGSGKSSIIKSFLKSYKRPVLQISLAAFLPEAVSTGGEVSRQEIERSILQQMLYGADAGRLPLSRFKRIQSPGRWSLVTSLFMVLGLVSCWHLIQERDAIIKGDYFLPLALSNAFNLATFLIGGLCAWVIFHHIYIASFGISLKSISLKDIEIAPKAATEESILNRHLDEIIYFFQSTRYDLVIIEDLDRFNNADIFVTLREINSLVNANSGVKRAIRFLYALRDDMFVNTDRTKFFEFIIPVIPIINSSNSIDKMLEQGRRLSLDDRLDPQFLREVSRYLNDLRLIQNIFNEYAIYASNLDTGDEHDLDANKLLAILIYKNVFPSDFENLHRGKGNLADVLRGHDRYIAASEARYTAEISRLGMVLDQNERQLPADMHELRSIYTMAIIEMIPDHFTHVGLDYRNFIPVHTLAGHDRFEEFINATQLILNNQRGQQQPLQIAGLQAKVDPHKTFQQRKEDIGNKSAVFRDATAKTLRELRARLANLRLMMFCEIIRENAGELDELFEGFGESADLARFLVLEGHLDDSYYQYTSLFHSGRLSPNDNKYLIRIRGFINPDPDFQIDNPNEVIVGMRDADFSRNYVLNVRIVDTLLADSSVYGKQKASLLEFMASNFDACEAFLSSYYARGAAVPVLMAALAIKWPGFVQAAIASPASLTHVAHMISHLTDTQLKSLGGKNPIFSEFVSEKLPDILAVGTDIPPERLTALDLEVVDLAAVGAYPGVARLLFDNGLYEISIDNLDFIFYSLLGVSDRERPREHSYTLMLEMASASLLAKVDGHFGDYLERVLLQLPDNCHESVPAILAVIGRGDLEREAVIGFLERQKAVLPTLDGVPIDLHAQLFEMQKIEPAWGNVTAFAQSESYSAEVLTDFLNREPSVKALALQPVTDGEDARQLRAFLIENDALSDRAYAAYVMALPRNFKAFPSTLSPAKTKVLVDQNRIDFSADSLSQLDGNLSLKIAFVKNNLDSFFEIHDKYALGDDFRQSLLEADIDDASRLRIISAMDLNLLSSLPPRAAIIGRILAHSGVSTDNLDPDAARAIILNARPLDIRIKLLNMLHEMLDDQAIREILEASSDPLPDIRPGWGSPKLEKSDVNVAFATWLKARKFISSWKIEEGFFSSSIRLNLHRK</sequence>
<dbReference type="InterPro" id="IPR048428">
    <property type="entry name" value="YobI-NTPase"/>
</dbReference>
<organism evidence="3 4">
    <name type="scientific">Sphingobium yanoikuyae</name>
    <name type="common">Sphingomonas yanoikuyae</name>
    <dbReference type="NCBI Taxonomy" id="13690"/>
    <lineage>
        <taxon>Bacteria</taxon>
        <taxon>Pseudomonadati</taxon>
        <taxon>Pseudomonadota</taxon>
        <taxon>Alphaproteobacteria</taxon>
        <taxon>Sphingomonadales</taxon>
        <taxon>Sphingomonadaceae</taxon>
        <taxon>Sphingobium</taxon>
    </lineage>
</organism>
<dbReference type="AlphaFoldDB" id="A0A291MXT2"/>
<accession>A0A291MXT2</accession>
<dbReference type="Pfam" id="PF20693">
    <property type="entry name" value="YobI-ATPase"/>
    <property type="match status" value="1"/>
</dbReference>
<keyword evidence="1" id="KW-0812">Transmembrane</keyword>
<keyword evidence="1" id="KW-1133">Transmembrane helix</keyword>
<dbReference type="KEGG" id="sya:A6768_07975"/>
<keyword evidence="3" id="KW-0238">DNA-binding</keyword>
<keyword evidence="1" id="KW-0472">Membrane</keyword>
<dbReference type="Proteomes" id="UP000219422">
    <property type="component" value="Chromosome"/>
</dbReference>
<dbReference type="GO" id="GO:0003677">
    <property type="term" value="F:DNA binding"/>
    <property type="evidence" value="ECO:0007669"/>
    <property type="project" value="UniProtKB-KW"/>
</dbReference>
<proteinExistence type="predicted"/>
<name>A0A291MXT2_SPHYA</name>
<evidence type="ECO:0000256" key="1">
    <source>
        <dbReference type="SAM" id="Phobius"/>
    </source>
</evidence>
<feature type="transmembrane region" description="Helical" evidence="1">
    <location>
        <begin position="122"/>
        <end position="144"/>
    </location>
</feature>
<dbReference type="InterPro" id="IPR027417">
    <property type="entry name" value="P-loop_NTPase"/>
</dbReference>
<evidence type="ECO:0000259" key="2">
    <source>
        <dbReference type="Pfam" id="PF20693"/>
    </source>
</evidence>
<protein>
    <submittedName>
        <fullName evidence="3">DNA-binding protein</fullName>
    </submittedName>
</protein>
<evidence type="ECO:0000313" key="4">
    <source>
        <dbReference type="Proteomes" id="UP000219422"/>
    </source>
</evidence>
<reference evidence="3 4" key="1">
    <citation type="submission" date="2017-10" db="EMBL/GenBank/DDBJ databases">
        <title>Sphingobium yanoikuyae S72.</title>
        <authorList>
            <person name="Sanchez E."/>
            <person name="Bustos P."/>
            <person name="Mendoza P."/>
            <person name="Guo X."/>
            <person name="Mendoza A."/>
        </authorList>
    </citation>
    <scope>NUCLEOTIDE SEQUENCE [LARGE SCALE GENOMIC DNA]</scope>
    <source>
        <strain evidence="3 4">S72</strain>
    </source>
</reference>
<dbReference type="EMBL" id="CP023741">
    <property type="protein sequence ID" value="ATI79954.1"/>
    <property type="molecule type" value="Genomic_DNA"/>
</dbReference>
<gene>
    <name evidence="3" type="ORF">A6768_07975</name>
</gene>